<keyword evidence="1" id="KW-0472">Membrane</keyword>
<keyword evidence="1" id="KW-1133">Transmembrane helix</keyword>
<sequence length="275" mass="29449">MKKGIMSAEAVCGQLSGAFEKLEAFSQSINRTVQNLAYSINSPAIPPGVDRALADQVLAGAKELLDLIAKLVGKLNDWLAENVFPAITGPYTLYTAGNKWTTTVYKNLSTISGQLNTNKTKVEDFWAGPAALAYTQAIPVQQAATAKVAEMVSTTREAMQDLAYALASLYVAIAAALTIGLRRIVVAALMLVTFFLIPEGLFTIAVAVVSTMTEVVAIYTLATALAQNSLEKFAALLELRNDSSAFDNGHWPKIASDLGDGSTTDGNRSMWSYKR</sequence>
<proteinExistence type="predicted"/>
<comment type="caution">
    <text evidence="2">The sequence shown here is derived from an EMBL/GenBank/DDBJ whole genome shotgun (WGS) entry which is preliminary data.</text>
</comment>
<feature type="transmembrane region" description="Helical" evidence="1">
    <location>
        <begin position="201"/>
        <end position="222"/>
    </location>
</feature>
<accession>A0ABP8U0L4</accession>
<evidence type="ECO:0000313" key="2">
    <source>
        <dbReference type="EMBL" id="GAA4618837.1"/>
    </source>
</evidence>
<evidence type="ECO:0008006" key="4">
    <source>
        <dbReference type="Google" id="ProtNLM"/>
    </source>
</evidence>
<reference evidence="3" key="1">
    <citation type="journal article" date="2019" name="Int. J. Syst. Evol. Microbiol.">
        <title>The Global Catalogue of Microorganisms (GCM) 10K type strain sequencing project: providing services to taxonomists for standard genome sequencing and annotation.</title>
        <authorList>
            <consortium name="The Broad Institute Genomics Platform"/>
            <consortium name="The Broad Institute Genome Sequencing Center for Infectious Disease"/>
            <person name="Wu L."/>
            <person name="Ma J."/>
        </authorList>
    </citation>
    <scope>NUCLEOTIDE SEQUENCE [LARGE SCALE GENOMIC DNA]</scope>
    <source>
        <strain evidence="3">JCM 17938</strain>
    </source>
</reference>
<keyword evidence="3" id="KW-1185">Reference proteome</keyword>
<feature type="transmembrane region" description="Helical" evidence="1">
    <location>
        <begin position="162"/>
        <end position="195"/>
    </location>
</feature>
<organism evidence="2 3">
    <name type="scientific">Actinoallomurus liliacearum</name>
    <dbReference type="NCBI Taxonomy" id="1080073"/>
    <lineage>
        <taxon>Bacteria</taxon>
        <taxon>Bacillati</taxon>
        <taxon>Actinomycetota</taxon>
        <taxon>Actinomycetes</taxon>
        <taxon>Streptosporangiales</taxon>
        <taxon>Thermomonosporaceae</taxon>
        <taxon>Actinoallomurus</taxon>
    </lineage>
</organism>
<dbReference type="Proteomes" id="UP001500212">
    <property type="component" value="Unassembled WGS sequence"/>
</dbReference>
<evidence type="ECO:0000313" key="3">
    <source>
        <dbReference type="Proteomes" id="UP001500212"/>
    </source>
</evidence>
<dbReference type="EMBL" id="BAABHJ010000040">
    <property type="protein sequence ID" value="GAA4618837.1"/>
    <property type="molecule type" value="Genomic_DNA"/>
</dbReference>
<name>A0ABP8U0L4_9ACTN</name>
<keyword evidence="1" id="KW-0812">Transmembrane</keyword>
<protein>
    <recommendedName>
        <fullName evidence="4">ESX-1 secretion-associated protein EspA/EspE-like domain-containing protein</fullName>
    </recommendedName>
</protein>
<gene>
    <name evidence="2" type="ORF">GCM10023195_84930</name>
</gene>
<evidence type="ECO:0000256" key="1">
    <source>
        <dbReference type="SAM" id="Phobius"/>
    </source>
</evidence>